<evidence type="ECO:0000313" key="3">
    <source>
        <dbReference type="Proteomes" id="UP000011713"/>
    </source>
</evidence>
<proteinExistence type="predicted"/>
<dbReference type="EnsemblProtists" id="HpaT807473">
    <property type="protein sequence ID" value="HpaP807473"/>
    <property type="gene ID" value="HpaG807473"/>
</dbReference>
<reference evidence="2" key="2">
    <citation type="submission" date="2015-06" db="UniProtKB">
        <authorList>
            <consortium name="EnsemblProtists"/>
        </authorList>
    </citation>
    <scope>IDENTIFICATION</scope>
    <source>
        <strain evidence="2">Emoy2</strain>
    </source>
</reference>
<feature type="region of interest" description="Disordered" evidence="1">
    <location>
        <begin position="30"/>
        <end position="50"/>
    </location>
</feature>
<evidence type="ECO:0000313" key="2">
    <source>
        <dbReference type="EnsemblProtists" id="HpaP807473"/>
    </source>
</evidence>
<dbReference type="HOGENOM" id="CLU_2417895_0_0_1"/>
<dbReference type="VEuPathDB" id="FungiDB:HpaG807473"/>
<reference evidence="3" key="1">
    <citation type="journal article" date="2010" name="Science">
        <title>Signatures of adaptation to obligate biotrophy in the Hyaloperonospora arabidopsidis genome.</title>
        <authorList>
            <person name="Baxter L."/>
            <person name="Tripathy S."/>
            <person name="Ishaque N."/>
            <person name="Boot N."/>
            <person name="Cabral A."/>
            <person name="Kemen E."/>
            <person name="Thines M."/>
            <person name="Ah-Fong A."/>
            <person name="Anderson R."/>
            <person name="Badejoko W."/>
            <person name="Bittner-Eddy P."/>
            <person name="Boore J.L."/>
            <person name="Chibucos M.C."/>
            <person name="Coates M."/>
            <person name="Dehal P."/>
            <person name="Delehaunty K."/>
            <person name="Dong S."/>
            <person name="Downton P."/>
            <person name="Dumas B."/>
            <person name="Fabro G."/>
            <person name="Fronick C."/>
            <person name="Fuerstenberg S.I."/>
            <person name="Fulton L."/>
            <person name="Gaulin E."/>
            <person name="Govers F."/>
            <person name="Hughes L."/>
            <person name="Humphray S."/>
            <person name="Jiang R.H."/>
            <person name="Judelson H."/>
            <person name="Kamoun S."/>
            <person name="Kyung K."/>
            <person name="Meijer H."/>
            <person name="Minx P."/>
            <person name="Morris P."/>
            <person name="Nelson J."/>
            <person name="Phuntumart V."/>
            <person name="Qutob D."/>
            <person name="Rehmany A."/>
            <person name="Rougon-Cardoso A."/>
            <person name="Ryden P."/>
            <person name="Torto-Alalibo T."/>
            <person name="Studholme D."/>
            <person name="Wang Y."/>
            <person name="Win J."/>
            <person name="Wood J."/>
            <person name="Clifton S.W."/>
            <person name="Rogers J."/>
            <person name="Van den Ackerveken G."/>
            <person name="Jones J.D."/>
            <person name="McDowell J.M."/>
            <person name="Beynon J."/>
            <person name="Tyler B.M."/>
        </authorList>
    </citation>
    <scope>NUCLEOTIDE SEQUENCE [LARGE SCALE GENOMIC DNA]</scope>
    <source>
        <strain evidence="3">Emoy2</strain>
    </source>
</reference>
<dbReference type="EMBL" id="JH598405">
    <property type="status" value="NOT_ANNOTATED_CDS"/>
    <property type="molecule type" value="Genomic_DNA"/>
</dbReference>
<sequence length="92" mass="10468">MLFYPALDAVNAAPDIEFCHKKRFMKMGALKHSSTTRGKRHKSIQRRISRSKARVTFSGKSLRGLDYACRQTAKGIYCRGFDGKRQEIMKAG</sequence>
<keyword evidence="3" id="KW-1185">Reference proteome</keyword>
<accession>M4BM38</accession>
<organism evidence="2 3">
    <name type="scientific">Hyaloperonospora arabidopsidis (strain Emoy2)</name>
    <name type="common">Downy mildew agent</name>
    <name type="synonym">Peronospora arabidopsidis</name>
    <dbReference type="NCBI Taxonomy" id="559515"/>
    <lineage>
        <taxon>Eukaryota</taxon>
        <taxon>Sar</taxon>
        <taxon>Stramenopiles</taxon>
        <taxon>Oomycota</taxon>
        <taxon>Peronosporomycetes</taxon>
        <taxon>Peronosporales</taxon>
        <taxon>Peronosporaceae</taxon>
        <taxon>Hyaloperonospora</taxon>
    </lineage>
</organism>
<evidence type="ECO:0000256" key="1">
    <source>
        <dbReference type="SAM" id="MobiDB-lite"/>
    </source>
</evidence>
<dbReference type="InParanoid" id="M4BM38"/>
<protein>
    <submittedName>
        <fullName evidence="2">Uncharacterized protein</fullName>
    </submittedName>
</protein>
<dbReference type="Proteomes" id="UP000011713">
    <property type="component" value="Unassembled WGS sequence"/>
</dbReference>
<name>M4BM38_HYAAE</name>
<dbReference type="AlphaFoldDB" id="M4BM38"/>
<feature type="compositionally biased region" description="Basic residues" evidence="1">
    <location>
        <begin position="37"/>
        <end position="50"/>
    </location>
</feature>